<dbReference type="FunFam" id="3.40.640.10:FF:000072">
    <property type="entry name" value="Putative cystathionine beta-lyase"/>
    <property type="match status" value="1"/>
</dbReference>
<dbReference type="GO" id="GO:0030170">
    <property type="term" value="F:pyridoxal phosphate binding"/>
    <property type="evidence" value="ECO:0007669"/>
    <property type="project" value="InterPro"/>
</dbReference>
<dbReference type="PROSITE" id="PS00868">
    <property type="entry name" value="CYS_MET_METAB_PP"/>
    <property type="match status" value="1"/>
</dbReference>
<protein>
    <recommendedName>
        <fullName evidence="8">Cystathionine gamma-synthase</fullName>
    </recommendedName>
</protein>
<dbReference type="InterPro" id="IPR015424">
    <property type="entry name" value="PyrdxlP-dep_Trfase"/>
</dbReference>
<evidence type="ECO:0000256" key="4">
    <source>
        <dbReference type="RuleBase" id="RU362118"/>
    </source>
</evidence>
<comment type="cofactor">
    <cofactor evidence="1 4">
        <name>pyridoxal 5'-phosphate</name>
        <dbReference type="ChEBI" id="CHEBI:597326"/>
    </cofactor>
</comment>
<feature type="modified residue" description="N6-(pyridoxal phosphate)lysine" evidence="3">
    <location>
        <position position="225"/>
    </location>
</feature>
<dbReference type="PIRSF" id="PIRSF001434">
    <property type="entry name" value="CGS"/>
    <property type="match status" value="1"/>
</dbReference>
<dbReference type="GO" id="GO:0005737">
    <property type="term" value="C:cytoplasm"/>
    <property type="evidence" value="ECO:0007669"/>
    <property type="project" value="TreeGrafter"/>
</dbReference>
<evidence type="ECO:0000256" key="3">
    <source>
        <dbReference type="PIRSR" id="PIRSR001434-2"/>
    </source>
</evidence>
<dbReference type="EMBL" id="CAJPDT010000061">
    <property type="protein sequence ID" value="CAF9931540.1"/>
    <property type="molecule type" value="Genomic_DNA"/>
</dbReference>
<proteinExistence type="inferred from homology"/>
<dbReference type="InterPro" id="IPR015421">
    <property type="entry name" value="PyrdxlP-dep_Trfase_major"/>
</dbReference>
<gene>
    <name evidence="6" type="ORF">IMSHALPRED_008655</name>
</gene>
<comment type="caution">
    <text evidence="6">The sequence shown here is derived from an EMBL/GenBank/DDBJ whole genome shotgun (WGS) entry which is preliminary data.</text>
</comment>
<dbReference type="PANTHER" id="PTHR11808:SF35">
    <property type="entry name" value="CYSTATHIONINE GAMMA-SYNTHASE (AFU_ORTHOLOGUE AFUA_7G01590)"/>
    <property type="match status" value="1"/>
</dbReference>
<dbReference type="Pfam" id="PF01053">
    <property type="entry name" value="Cys_Met_Meta_PP"/>
    <property type="match status" value="1"/>
</dbReference>
<feature type="region of interest" description="Disordered" evidence="5">
    <location>
        <begin position="1"/>
        <end position="38"/>
    </location>
</feature>
<evidence type="ECO:0008006" key="8">
    <source>
        <dbReference type="Google" id="ProtNLM"/>
    </source>
</evidence>
<comment type="similarity">
    <text evidence="4">Belongs to the trans-sulfuration enzymes family.</text>
</comment>
<dbReference type="PANTHER" id="PTHR11808">
    <property type="entry name" value="TRANS-SULFURATION ENZYME FAMILY MEMBER"/>
    <property type="match status" value="1"/>
</dbReference>
<dbReference type="Gene3D" id="3.90.1150.10">
    <property type="entry name" value="Aspartate Aminotransferase, domain 1"/>
    <property type="match status" value="1"/>
</dbReference>
<reference evidence="6" key="1">
    <citation type="submission" date="2021-03" db="EMBL/GenBank/DDBJ databases">
        <authorList>
            <person name="Tagirdzhanova G."/>
        </authorList>
    </citation>
    <scope>NUCLEOTIDE SEQUENCE</scope>
</reference>
<dbReference type="SUPFAM" id="SSF53383">
    <property type="entry name" value="PLP-dependent transferases"/>
    <property type="match status" value="1"/>
</dbReference>
<dbReference type="AlphaFoldDB" id="A0A8H3ISE2"/>
<dbReference type="InterPro" id="IPR015422">
    <property type="entry name" value="PyrdxlP-dep_Trfase_small"/>
</dbReference>
<dbReference type="Gene3D" id="3.40.640.10">
    <property type="entry name" value="Type I PLP-dependent aspartate aminotransferase-like (Major domain)"/>
    <property type="match status" value="1"/>
</dbReference>
<dbReference type="InterPro" id="IPR000277">
    <property type="entry name" value="Cys/Met-Metab_PyrdxlP-dep_enz"/>
</dbReference>
<dbReference type="InterPro" id="IPR054542">
    <property type="entry name" value="Cys_met_metab_PP"/>
</dbReference>
<sequence length="426" mass="46119">MSLSASSDGIKAISHTDPPPSSSPPSTHHPSTLAIHADDQLNRSTDVSPALHVSTTFRYARDPNDLVPAKDQKTPHPPDAHIYSRETAPTSTRLETLLTPLLHAPCVTYSSGLAALHALYVFLRPARVSIGQGYHGSHGVLALQTKLTGCRVLALDCAADDLGPGDVVHLETPVNPTGEAFCIKAFAEKAHARGAYLLVDATFGPPGLQDPLEWGADVVMHAGTKYLGGHSDLLCGVLASRRDGWVQGLRGERTYLGSVMGSLEGWLGVRSLRTLEVRVQRQSGSCGRLVSWLHGMLEGAGGGEMVREAVERVRHASLQAEDMEWLRQQMPNGYGPVFAIMMKNEGLARRLPSKLELFQHATSLGGVESLIEWRAMSDAKIDTRILRISVGLEHWEDLRDDLSRGFRALIEEENTANATSNPPAPP</sequence>
<organism evidence="6 7">
    <name type="scientific">Imshaugia aleurites</name>
    <dbReference type="NCBI Taxonomy" id="172621"/>
    <lineage>
        <taxon>Eukaryota</taxon>
        <taxon>Fungi</taxon>
        <taxon>Dikarya</taxon>
        <taxon>Ascomycota</taxon>
        <taxon>Pezizomycotina</taxon>
        <taxon>Lecanoromycetes</taxon>
        <taxon>OSLEUM clade</taxon>
        <taxon>Lecanoromycetidae</taxon>
        <taxon>Lecanorales</taxon>
        <taxon>Lecanorineae</taxon>
        <taxon>Parmeliaceae</taxon>
        <taxon>Imshaugia</taxon>
    </lineage>
</organism>
<evidence type="ECO:0000313" key="6">
    <source>
        <dbReference type="EMBL" id="CAF9931540.1"/>
    </source>
</evidence>
<evidence type="ECO:0000256" key="2">
    <source>
        <dbReference type="ARBA" id="ARBA00022898"/>
    </source>
</evidence>
<dbReference type="GO" id="GO:0019346">
    <property type="term" value="P:transsulfuration"/>
    <property type="evidence" value="ECO:0007669"/>
    <property type="project" value="InterPro"/>
</dbReference>
<evidence type="ECO:0000313" key="7">
    <source>
        <dbReference type="Proteomes" id="UP000664534"/>
    </source>
</evidence>
<name>A0A8H3ISE2_9LECA</name>
<feature type="region of interest" description="Disordered" evidence="5">
    <location>
        <begin position="62"/>
        <end position="84"/>
    </location>
</feature>
<keyword evidence="2 3" id="KW-0663">Pyridoxal phosphate</keyword>
<dbReference type="OrthoDB" id="3512640at2759"/>
<evidence type="ECO:0000256" key="5">
    <source>
        <dbReference type="SAM" id="MobiDB-lite"/>
    </source>
</evidence>
<keyword evidence="7" id="KW-1185">Reference proteome</keyword>
<dbReference type="Proteomes" id="UP000664534">
    <property type="component" value="Unassembled WGS sequence"/>
</dbReference>
<dbReference type="FunFam" id="3.90.1150.10:FF:000066">
    <property type="entry name" value="Putative cystathionine beta-lyase"/>
    <property type="match status" value="1"/>
</dbReference>
<dbReference type="GO" id="GO:0016846">
    <property type="term" value="F:carbon-sulfur lyase activity"/>
    <property type="evidence" value="ECO:0007669"/>
    <property type="project" value="TreeGrafter"/>
</dbReference>
<accession>A0A8H3ISE2</accession>
<evidence type="ECO:0000256" key="1">
    <source>
        <dbReference type="ARBA" id="ARBA00001933"/>
    </source>
</evidence>